<keyword evidence="6" id="KW-0067">ATP-binding</keyword>
<feature type="compositionally biased region" description="Low complexity" evidence="11">
    <location>
        <begin position="327"/>
        <end position="347"/>
    </location>
</feature>
<gene>
    <name evidence="14" type="ORF">M0811_07774</name>
</gene>
<dbReference type="EC" id="3.6.4.13" evidence="1"/>
<evidence type="ECO:0000313" key="15">
    <source>
        <dbReference type="Proteomes" id="UP001149090"/>
    </source>
</evidence>
<evidence type="ECO:0000256" key="2">
    <source>
        <dbReference type="ARBA" id="ARBA00022664"/>
    </source>
</evidence>
<dbReference type="FunFam" id="3.40.50.300:FF:000615">
    <property type="entry name" value="pre-mRNA-splicing factor ATP-dependent RNA helicase DEAH7"/>
    <property type="match status" value="1"/>
</dbReference>
<dbReference type="SMART" id="SM00487">
    <property type="entry name" value="DEXDc"/>
    <property type="match status" value="1"/>
</dbReference>
<dbReference type="GO" id="GO:0005524">
    <property type="term" value="F:ATP binding"/>
    <property type="evidence" value="ECO:0007669"/>
    <property type="project" value="UniProtKB-KW"/>
</dbReference>
<evidence type="ECO:0000256" key="5">
    <source>
        <dbReference type="ARBA" id="ARBA00022806"/>
    </source>
</evidence>
<dbReference type="Gene3D" id="1.20.120.1080">
    <property type="match status" value="1"/>
</dbReference>
<evidence type="ECO:0000256" key="11">
    <source>
        <dbReference type="SAM" id="MobiDB-lite"/>
    </source>
</evidence>
<feature type="region of interest" description="Disordered" evidence="11">
    <location>
        <begin position="1"/>
        <end position="95"/>
    </location>
</feature>
<dbReference type="SMART" id="SM00847">
    <property type="entry name" value="HA2"/>
    <property type="match status" value="1"/>
</dbReference>
<dbReference type="SUPFAM" id="SSF52540">
    <property type="entry name" value="P-loop containing nucleoside triphosphate hydrolases"/>
    <property type="match status" value="1"/>
</dbReference>
<dbReference type="OMA" id="VDVMFHR"/>
<keyword evidence="3" id="KW-0547">Nucleotide-binding</keyword>
<dbReference type="InterPro" id="IPR007502">
    <property type="entry name" value="Helicase-assoc_dom"/>
</dbReference>
<dbReference type="InterPro" id="IPR014001">
    <property type="entry name" value="Helicase_ATP-bd"/>
</dbReference>
<dbReference type="PROSITE" id="PS51194">
    <property type="entry name" value="HELICASE_CTER"/>
    <property type="match status" value="1"/>
</dbReference>
<comment type="similarity">
    <text evidence="8">Belongs to the DEAD box helicase family. DEAH subfamily. PRP16 sub-subfamily.</text>
</comment>
<keyword evidence="15" id="KW-1185">Reference proteome</keyword>
<dbReference type="GO" id="GO:0016787">
    <property type="term" value="F:hydrolase activity"/>
    <property type="evidence" value="ECO:0007669"/>
    <property type="project" value="UniProtKB-KW"/>
</dbReference>
<evidence type="ECO:0000256" key="4">
    <source>
        <dbReference type="ARBA" id="ARBA00022801"/>
    </source>
</evidence>
<dbReference type="GO" id="GO:0008380">
    <property type="term" value="P:RNA splicing"/>
    <property type="evidence" value="ECO:0007669"/>
    <property type="project" value="UniProtKB-KW"/>
</dbReference>
<dbReference type="SMART" id="SM00490">
    <property type="entry name" value="HELICc"/>
    <property type="match status" value="1"/>
</dbReference>
<dbReference type="InterPro" id="IPR002464">
    <property type="entry name" value="DNA/RNA_helicase_DEAH_CS"/>
</dbReference>
<evidence type="ECO:0000256" key="6">
    <source>
        <dbReference type="ARBA" id="ARBA00022840"/>
    </source>
</evidence>
<evidence type="ECO:0000256" key="8">
    <source>
        <dbReference type="ARBA" id="ARBA00038040"/>
    </source>
</evidence>
<dbReference type="Pfam" id="PF00271">
    <property type="entry name" value="Helicase_C"/>
    <property type="match status" value="1"/>
</dbReference>
<keyword evidence="4" id="KW-0378">Hydrolase</keyword>
<dbReference type="InterPro" id="IPR001650">
    <property type="entry name" value="Helicase_C-like"/>
</dbReference>
<dbReference type="SUPFAM" id="SSF51294">
    <property type="entry name" value="Hedgehog/intein (Hint) domain"/>
    <property type="match status" value="1"/>
</dbReference>
<dbReference type="InterPro" id="IPR027417">
    <property type="entry name" value="P-loop_NTPase"/>
</dbReference>
<feature type="domain" description="Helicase C-terminal" evidence="13">
    <location>
        <begin position="827"/>
        <end position="1011"/>
    </location>
</feature>
<dbReference type="FunFam" id="3.40.50.300:FF:000007">
    <property type="entry name" value="Pre-mRNA-splicing factor ATP-dependent RNA helicase"/>
    <property type="match status" value="1"/>
</dbReference>
<comment type="caution">
    <text evidence="14">The sequence shown here is derived from an EMBL/GenBank/DDBJ whole genome shotgun (WGS) entry which is preliminary data.</text>
</comment>
<evidence type="ECO:0000256" key="10">
    <source>
        <dbReference type="SAM" id="Coils"/>
    </source>
</evidence>
<feature type="region of interest" description="Disordered" evidence="11">
    <location>
        <begin position="327"/>
        <end position="349"/>
    </location>
</feature>
<reference evidence="14" key="1">
    <citation type="submission" date="2022-10" db="EMBL/GenBank/DDBJ databases">
        <title>Novel sulphate-reducing endosymbionts in the free-living metamonad Anaeramoeba.</title>
        <authorList>
            <person name="Jerlstrom-Hultqvist J."/>
            <person name="Cepicka I."/>
            <person name="Gallot-Lavallee L."/>
            <person name="Salas-Leiva D."/>
            <person name="Curtis B.A."/>
            <person name="Zahonova K."/>
            <person name="Pipaliya S."/>
            <person name="Dacks J."/>
            <person name="Roger A.J."/>
        </authorList>
    </citation>
    <scope>NUCLEOTIDE SEQUENCE</scope>
    <source>
        <strain evidence="14">BMAN</strain>
    </source>
</reference>
<proteinExistence type="inferred from homology"/>
<comment type="catalytic activity">
    <reaction evidence="9">
        <text>ATP + H2O = ADP + phosphate + H(+)</text>
        <dbReference type="Rhea" id="RHEA:13065"/>
        <dbReference type="ChEBI" id="CHEBI:15377"/>
        <dbReference type="ChEBI" id="CHEBI:15378"/>
        <dbReference type="ChEBI" id="CHEBI:30616"/>
        <dbReference type="ChEBI" id="CHEBI:43474"/>
        <dbReference type="ChEBI" id="CHEBI:456216"/>
        <dbReference type="EC" id="3.6.4.13"/>
    </reaction>
</comment>
<feature type="compositionally biased region" description="Basic residues" evidence="11">
    <location>
        <begin position="40"/>
        <end position="49"/>
    </location>
</feature>
<dbReference type="Pfam" id="PF04408">
    <property type="entry name" value="WHD_HA2"/>
    <property type="match status" value="1"/>
</dbReference>
<dbReference type="EMBL" id="JAPDFW010000067">
    <property type="protein sequence ID" value="KAJ5075069.1"/>
    <property type="molecule type" value="Genomic_DNA"/>
</dbReference>
<organism evidence="14 15">
    <name type="scientific">Anaeramoeba ignava</name>
    <name type="common">Anaerobic marine amoeba</name>
    <dbReference type="NCBI Taxonomy" id="1746090"/>
    <lineage>
        <taxon>Eukaryota</taxon>
        <taxon>Metamonada</taxon>
        <taxon>Anaeramoebidae</taxon>
        <taxon>Anaeramoeba</taxon>
    </lineage>
</organism>
<dbReference type="GO" id="GO:0003724">
    <property type="term" value="F:RNA helicase activity"/>
    <property type="evidence" value="ECO:0007669"/>
    <property type="project" value="UniProtKB-EC"/>
</dbReference>
<name>A0A9Q0RCF0_ANAIG</name>
<evidence type="ECO:0000256" key="3">
    <source>
        <dbReference type="ARBA" id="ARBA00022741"/>
    </source>
</evidence>
<evidence type="ECO:0000256" key="1">
    <source>
        <dbReference type="ARBA" id="ARBA00012552"/>
    </source>
</evidence>
<feature type="compositionally biased region" description="Basic residues" evidence="11">
    <location>
        <begin position="60"/>
        <end position="73"/>
    </location>
</feature>
<dbReference type="GO" id="GO:0003723">
    <property type="term" value="F:RNA binding"/>
    <property type="evidence" value="ECO:0007669"/>
    <property type="project" value="TreeGrafter"/>
</dbReference>
<sequence length="1307" mass="150900">MIQTKQMKNQTKFRTQKYRQIQPPTHLFTQEELMKNTPTNRRKKKRNAKGIHYSEIKENPKRKRKRMGYKRPKIKNEKWDPTPQRKPSQTFEAYRTPLATPSYKYNKWFSQNKGNVKKTTKPKFLEKKDDETDEEFEERLKEFEEAEIDVERNWYDAEESGAVESTSNTFYGKLEKFESVEQSLAVRQTQKLTARQNQINRENDNWEENRLITSGVVERTQKEENTQIEQDESRISVMVHDLKPPFLDGRIAFTKQKEPVLTVRDPGSDLAKFAKKGSNLLREMRKEREKMKFRQRFWEIAGSKMGDSIGIKEKPKLLQGDEKFSLENENTNPQENTQPTNQTTNTPDSEVVDYKKSSQYAHHLKEKTQAVSEFSRTKTLKQQREYLPIFHCRENLMKVIRDNSIVIVVGQTGSGKSLRNSATVYTPNGPKHNGDLKIGDYVCTPNGKISKILNVYPQGKIDVYRVHFDLDEFVDCSLDHLWFVNDKKSQSKKVLSCSYLMKNLFIDSDANLNHNNANRKYRFSIDTPEFVHFASKNVGIDPYLLGFLLSQKSSAKINIFDGKCNIYFESSSLKLINSIKLIVYSLGGICKIDGISRNKWRTRIYHQNLEQFFSDNSKKTEIEKFGSYKLEKRIVKIEKIGEDLCQCIYIDDESHLYLTDNFTITHNTTQLTQYLHEEGYTKGGIIGCTQPRRVAAVSVAKRVSEEMGCELGDLVGYSIRFEDCSTKDKTIIKYMTDGGVLLRESLHQSNLEQYSCVVMDEAHERSLHTDVLFGILKKIVSARRDMKLIVTSATMDADKFASFFGNAPIFEIPGRTFPVQIRYSKYPLEDYVEAAVKQTIEIHLSKPPGDILVFMTGQEDIETTCYCISDRLKKLGDDVLPLAILPIYSQLPSDLQARIFDKAPNNARKCIVATNIAETSLTVDGILYVVDCGYSKLKVYNPKIGMDALTVTPISKAAANQRSGRAGRTGPGTCFRLYTYRQYSEELLENTIPEIQRTNLGNVVLLLKSLEIDDLLEFEFMDPPPHDNMLNSMYQLWILGALDNTGDLTELGAKMVEFPLDPPLSKMLIKSVELGCSAEILTIVSMLSVPSIFFRPKDREDESDSKREKFFVPESDHLTLLNVYQQWKANHYSSDWAAEHFIHIKALRRVREVRSQLLEIMKQQEIKYISCESNWDLVRKSICSAFFHHASKIKGLVEYVNLRTGLTCHLHPTSSLYGSGFTPDYVVYHELVMTTKEFMQCVTAVEPEWLAQLGPMFFSLRLNFADQSLRKKNEKQKQDLLNMEKELLEKQIQKDREKWKSKKKKIN</sequence>
<keyword evidence="10" id="KW-0175">Coiled coil</keyword>
<dbReference type="Gene3D" id="3.40.50.300">
    <property type="entry name" value="P-loop containing nucleotide triphosphate hydrolases"/>
    <property type="match status" value="3"/>
</dbReference>
<dbReference type="PANTHER" id="PTHR18934">
    <property type="entry name" value="ATP-DEPENDENT RNA HELICASE"/>
    <property type="match status" value="1"/>
</dbReference>
<feature type="coiled-coil region" evidence="10">
    <location>
        <begin position="1266"/>
        <end position="1298"/>
    </location>
</feature>
<feature type="domain" description="Helicase ATP-binding" evidence="12">
    <location>
        <begin position="648"/>
        <end position="813"/>
    </location>
</feature>
<evidence type="ECO:0000256" key="7">
    <source>
        <dbReference type="ARBA" id="ARBA00023187"/>
    </source>
</evidence>
<dbReference type="PANTHER" id="PTHR18934:SF91">
    <property type="entry name" value="PRE-MRNA-SPLICING FACTOR ATP-DEPENDENT RNA HELICASE PRP16"/>
    <property type="match status" value="1"/>
</dbReference>
<dbReference type="PROSITE" id="PS51192">
    <property type="entry name" value="HELICASE_ATP_BIND_1"/>
    <property type="match status" value="1"/>
</dbReference>
<dbReference type="FunFam" id="1.20.120.1080:FF:000001">
    <property type="entry name" value="Pre-mRNA-splicing factor ATP-dependent RNA helicase"/>
    <property type="match status" value="1"/>
</dbReference>
<evidence type="ECO:0000259" key="12">
    <source>
        <dbReference type="PROSITE" id="PS51192"/>
    </source>
</evidence>
<dbReference type="InterPro" id="IPR036844">
    <property type="entry name" value="Hint_dom_sf"/>
</dbReference>
<evidence type="ECO:0000256" key="9">
    <source>
        <dbReference type="ARBA" id="ARBA00047984"/>
    </source>
</evidence>
<keyword evidence="2" id="KW-0507">mRNA processing</keyword>
<dbReference type="Proteomes" id="UP001149090">
    <property type="component" value="Unassembled WGS sequence"/>
</dbReference>
<keyword evidence="5 14" id="KW-0347">Helicase</keyword>
<dbReference type="InterPro" id="IPR048333">
    <property type="entry name" value="HA2_WH"/>
</dbReference>
<dbReference type="CDD" id="cd18791">
    <property type="entry name" value="SF2_C_RHA"/>
    <property type="match status" value="1"/>
</dbReference>
<keyword evidence="7" id="KW-0508">mRNA splicing</keyword>
<dbReference type="InterPro" id="IPR011709">
    <property type="entry name" value="DEAD-box_helicase_OB_fold"/>
</dbReference>
<dbReference type="PROSITE" id="PS00690">
    <property type="entry name" value="DEAH_ATP_HELICASE"/>
    <property type="match status" value="1"/>
</dbReference>
<dbReference type="Pfam" id="PF07717">
    <property type="entry name" value="OB_NTP_bind"/>
    <property type="match status" value="1"/>
</dbReference>
<dbReference type="GO" id="GO:0006397">
    <property type="term" value="P:mRNA processing"/>
    <property type="evidence" value="ECO:0007669"/>
    <property type="project" value="UniProtKB-KW"/>
</dbReference>
<evidence type="ECO:0000259" key="13">
    <source>
        <dbReference type="PROSITE" id="PS51194"/>
    </source>
</evidence>
<protein>
    <recommendedName>
        <fullName evidence="1">RNA helicase</fullName>
        <ecNumber evidence="1">3.6.4.13</ecNumber>
    </recommendedName>
</protein>
<dbReference type="OrthoDB" id="10253254at2759"/>
<feature type="compositionally biased region" description="Polar residues" evidence="11">
    <location>
        <begin position="1"/>
        <end position="23"/>
    </location>
</feature>
<evidence type="ECO:0000313" key="14">
    <source>
        <dbReference type="EMBL" id="KAJ5075069.1"/>
    </source>
</evidence>
<accession>A0A9Q0RCF0</accession>
<dbReference type="Pfam" id="PF21010">
    <property type="entry name" value="HA2_C"/>
    <property type="match status" value="1"/>
</dbReference>